<gene>
    <name evidence="1" type="ORF">NZH93_26530</name>
</gene>
<reference evidence="1" key="1">
    <citation type="submission" date="2022-08" db="EMBL/GenBank/DDBJ databases">
        <authorList>
            <person name="Tistechok S."/>
            <person name="Samborskyy M."/>
            <person name="Roman I."/>
        </authorList>
    </citation>
    <scope>NUCLEOTIDE SEQUENCE</scope>
    <source>
        <strain evidence="1">DSM 103496</strain>
    </source>
</reference>
<dbReference type="EMBL" id="JANYMP010000013">
    <property type="protein sequence ID" value="MCS7480427.1"/>
    <property type="molecule type" value="Genomic_DNA"/>
</dbReference>
<dbReference type="SUPFAM" id="SSF53474">
    <property type="entry name" value="alpha/beta-Hydrolases"/>
    <property type="match status" value="1"/>
</dbReference>
<evidence type="ECO:0000313" key="1">
    <source>
        <dbReference type="EMBL" id="MCS7480427.1"/>
    </source>
</evidence>
<keyword evidence="2" id="KW-1185">Reference proteome</keyword>
<dbReference type="RefSeq" id="WP_259625918.1">
    <property type="nucleotide sequence ID" value="NZ_JANYMP010000013.1"/>
</dbReference>
<proteinExistence type="predicted"/>
<evidence type="ECO:0000313" key="2">
    <source>
        <dbReference type="Proteomes" id="UP001141259"/>
    </source>
</evidence>
<dbReference type="InterPro" id="IPR029058">
    <property type="entry name" value="AB_hydrolase_fold"/>
</dbReference>
<dbReference type="AlphaFoldDB" id="A0A9X2VQP7"/>
<protein>
    <submittedName>
        <fullName evidence="1">Lysophospholipase</fullName>
    </submittedName>
</protein>
<dbReference type="Gene3D" id="3.40.50.1820">
    <property type="entry name" value="alpha/beta hydrolase"/>
    <property type="match status" value="1"/>
</dbReference>
<accession>A0A9X2VQP7</accession>
<dbReference type="Proteomes" id="UP001141259">
    <property type="component" value="Unassembled WGS sequence"/>
</dbReference>
<comment type="caution">
    <text evidence="1">The sequence shown here is derived from an EMBL/GenBank/DDBJ whole genome shotgun (WGS) entry which is preliminary data.</text>
</comment>
<name>A0A9X2VQP7_9PSEU</name>
<organism evidence="1 2">
    <name type="scientific">Umezawaea endophytica</name>
    <dbReference type="NCBI Taxonomy" id="1654476"/>
    <lineage>
        <taxon>Bacteria</taxon>
        <taxon>Bacillati</taxon>
        <taxon>Actinomycetota</taxon>
        <taxon>Actinomycetes</taxon>
        <taxon>Pseudonocardiales</taxon>
        <taxon>Pseudonocardiaceae</taxon>
        <taxon>Umezawaea</taxon>
    </lineage>
</organism>
<sequence length="317" mass="35659">MSTNATPDTVLDEEEIERTLKGIARHEAVLGPDRSPLLRTPGDHGLEFHTVWFPSQDGVPLEAWYIPCEGSNKLIIANHPRWFNRYGLPSHLEPWKSGLSESGNDVEVDFGPDYRILHDAGYHVLTYDERNSGHSGAANGGVNSGGRYEARDVVGSLTFARNSPDLRDLSIGLFSRCQGANASIFAMARHPEHFDGVRCMVAAQPLSVGVLLRQTLERLGLTDRIDDLDREVKAISSFELAEMSPVDAAKHVTVPTFLYQVRDDVLTRPTDVQAIFDNIPAEKHLRWILGTTRRWDGYLHFQREPEQVLEWFAKYLD</sequence>